<evidence type="ECO:0000313" key="2">
    <source>
        <dbReference type="EMBL" id="KAH7040867.1"/>
    </source>
</evidence>
<accession>A0A9P8YIZ7</accession>
<protein>
    <submittedName>
        <fullName evidence="2">Uncharacterized protein</fullName>
    </submittedName>
</protein>
<dbReference type="GeneID" id="70187451"/>
<keyword evidence="3" id="KW-1185">Reference proteome</keyword>
<dbReference type="OrthoDB" id="4773136at2759"/>
<proteinExistence type="predicted"/>
<organism evidence="2 3">
    <name type="scientific">Microdochium trichocladiopsis</name>
    <dbReference type="NCBI Taxonomy" id="1682393"/>
    <lineage>
        <taxon>Eukaryota</taxon>
        <taxon>Fungi</taxon>
        <taxon>Dikarya</taxon>
        <taxon>Ascomycota</taxon>
        <taxon>Pezizomycotina</taxon>
        <taxon>Sordariomycetes</taxon>
        <taxon>Xylariomycetidae</taxon>
        <taxon>Xylariales</taxon>
        <taxon>Microdochiaceae</taxon>
        <taxon>Microdochium</taxon>
    </lineage>
</organism>
<evidence type="ECO:0000313" key="3">
    <source>
        <dbReference type="Proteomes" id="UP000756346"/>
    </source>
</evidence>
<dbReference type="EMBL" id="JAGTJQ010000001">
    <property type="protein sequence ID" value="KAH7040867.1"/>
    <property type="molecule type" value="Genomic_DNA"/>
</dbReference>
<dbReference type="AlphaFoldDB" id="A0A9P8YIZ7"/>
<name>A0A9P8YIZ7_9PEZI</name>
<feature type="chain" id="PRO_5040469707" evidence="1">
    <location>
        <begin position="19"/>
        <end position="228"/>
    </location>
</feature>
<reference evidence="2" key="1">
    <citation type="journal article" date="2021" name="Nat. Commun.">
        <title>Genetic determinants of endophytism in the Arabidopsis root mycobiome.</title>
        <authorList>
            <person name="Mesny F."/>
            <person name="Miyauchi S."/>
            <person name="Thiergart T."/>
            <person name="Pickel B."/>
            <person name="Atanasova L."/>
            <person name="Karlsson M."/>
            <person name="Huettel B."/>
            <person name="Barry K.W."/>
            <person name="Haridas S."/>
            <person name="Chen C."/>
            <person name="Bauer D."/>
            <person name="Andreopoulos W."/>
            <person name="Pangilinan J."/>
            <person name="LaButti K."/>
            <person name="Riley R."/>
            <person name="Lipzen A."/>
            <person name="Clum A."/>
            <person name="Drula E."/>
            <person name="Henrissat B."/>
            <person name="Kohler A."/>
            <person name="Grigoriev I.V."/>
            <person name="Martin F.M."/>
            <person name="Hacquard S."/>
        </authorList>
    </citation>
    <scope>NUCLEOTIDE SEQUENCE</scope>
    <source>
        <strain evidence="2">MPI-CAGE-CH-0230</strain>
    </source>
</reference>
<feature type="signal peptide" evidence="1">
    <location>
        <begin position="1"/>
        <end position="18"/>
    </location>
</feature>
<sequence>MRSFQVLIVALMSILSLAVDTASATLGLGDIVSADGHTNDAAALHARAHVMARAKSNAMLFGVPVSRMNSITTADTVNASDPITSGAKVFASDASLNLGTIKSMDNLATAKPHPQDNDAAVNSLDPVEYDDPGYRVKCVQPDDPANDPDGATHEDYKEAFECWFYHRTRCFGGVLTSPDPTCQHDCSCQRNDLVSYHLDKKGNHGAGLSGVCVVLPVPEYSPKDGGCV</sequence>
<comment type="caution">
    <text evidence="2">The sequence shown here is derived from an EMBL/GenBank/DDBJ whole genome shotgun (WGS) entry which is preliminary data.</text>
</comment>
<evidence type="ECO:0000256" key="1">
    <source>
        <dbReference type="SAM" id="SignalP"/>
    </source>
</evidence>
<dbReference type="Proteomes" id="UP000756346">
    <property type="component" value="Unassembled WGS sequence"/>
</dbReference>
<keyword evidence="1" id="KW-0732">Signal</keyword>
<gene>
    <name evidence="2" type="ORF">B0I36DRAFT_358108</name>
</gene>
<dbReference type="RefSeq" id="XP_046018922.1">
    <property type="nucleotide sequence ID" value="XM_046157905.1"/>
</dbReference>